<accession>A0A0D3GBY4</accession>
<name>A0A0D3GBY4_9ORYZ</name>
<keyword evidence="4" id="KW-1185">Reference proteome</keyword>
<feature type="region of interest" description="Disordered" evidence="1">
    <location>
        <begin position="76"/>
        <end position="137"/>
    </location>
</feature>
<keyword evidence="2" id="KW-1133">Transmembrane helix</keyword>
<evidence type="ECO:0000313" key="3">
    <source>
        <dbReference type="EnsemblPlants" id="OBART06G00670.1"/>
    </source>
</evidence>
<sequence length="181" mass="20052">MHYKNLDPKPLHSPLRAELEELRVLLWLREARIRTVQMGESKNTRNQGTSPFLLLGAGAATFIVWLILVRTPASSCSAWPTEPRRRATAGGDNGVSLRPSPSRPIRHRLVAPSPTSLAARPHPLPPRPVGWPAQTRNVRGREREIGGVMTWHPDIWALRGSHVDSAATSDKTGLKPPKDLK</sequence>
<dbReference type="EnsemblPlants" id="OBART06G00670.1">
    <property type="protein sequence ID" value="OBART06G00670.1"/>
    <property type="gene ID" value="OBART06G00670"/>
</dbReference>
<reference evidence="3" key="1">
    <citation type="journal article" date="2009" name="Rice">
        <title>De Novo Next Generation Sequencing of Plant Genomes.</title>
        <authorList>
            <person name="Rounsley S."/>
            <person name="Marri P.R."/>
            <person name="Yu Y."/>
            <person name="He R."/>
            <person name="Sisneros N."/>
            <person name="Goicoechea J.L."/>
            <person name="Lee S.J."/>
            <person name="Angelova A."/>
            <person name="Kudrna D."/>
            <person name="Luo M."/>
            <person name="Affourtit J."/>
            <person name="Desany B."/>
            <person name="Knight J."/>
            <person name="Niazi F."/>
            <person name="Egholm M."/>
            <person name="Wing R.A."/>
        </authorList>
    </citation>
    <scope>NUCLEOTIDE SEQUENCE [LARGE SCALE GENOMIC DNA]</scope>
    <source>
        <strain evidence="3">cv. IRGC 105608</strain>
    </source>
</reference>
<dbReference type="AlphaFoldDB" id="A0A0D3GBY4"/>
<keyword evidence="2" id="KW-0812">Transmembrane</keyword>
<proteinExistence type="predicted"/>
<dbReference type="Proteomes" id="UP000026960">
    <property type="component" value="Chromosome 6"/>
</dbReference>
<evidence type="ECO:0000256" key="1">
    <source>
        <dbReference type="SAM" id="MobiDB-lite"/>
    </source>
</evidence>
<organism evidence="3">
    <name type="scientific">Oryza barthii</name>
    <dbReference type="NCBI Taxonomy" id="65489"/>
    <lineage>
        <taxon>Eukaryota</taxon>
        <taxon>Viridiplantae</taxon>
        <taxon>Streptophyta</taxon>
        <taxon>Embryophyta</taxon>
        <taxon>Tracheophyta</taxon>
        <taxon>Spermatophyta</taxon>
        <taxon>Magnoliopsida</taxon>
        <taxon>Liliopsida</taxon>
        <taxon>Poales</taxon>
        <taxon>Poaceae</taxon>
        <taxon>BOP clade</taxon>
        <taxon>Oryzoideae</taxon>
        <taxon>Oryzeae</taxon>
        <taxon>Oryzinae</taxon>
        <taxon>Oryza</taxon>
    </lineage>
</organism>
<protein>
    <submittedName>
        <fullName evidence="3">Uncharacterized protein</fullName>
    </submittedName>
</protein>
<dbReference type="Gramene" id="OBART06G00670.1">
    <property type="protein sequence ID" value="OBART06G00670.1"/>
    <property type="gene ID" value="OBART06G00670"/>
</dbReference>
<dbReference type="HOGENOM" id="CLU_1491226_0_0_1"/>
<keyword evidence="2" id="KW-0472">Membrane</keyword>
<feature type="transmembrane region" description="Helical" evidence="2">
    <location>
        <begin position="52"/>
        <end position="68"/>
    </location>
</feature>
<evidence type="ECO:0000256" key="2">
    <source>
        <dbReference type="SAM" id="Phobius"/>
    </source>
</evidence>
<reference evidence="3" key="2">
    <citation type="submission" date="2015-03" db="UniProtKB">
        <authorList>
            <consortium name="EnsemblPlants"/>
        </authorList>
    </citation>
    <scope>IDENTIFICATION</scope>
</reference>
<dbReference type="PaxDb" id="65489-OBART06G00670.1"/>
<evidence type="ECO:0000313" key="4">
    <source>
        <dbReference type="Proteomes" id="UP000026960"/>
    </source>
</evidence>